<evidence type="ECO:0000313" key="3">
    <source>
        <dbReference type="EMBL" id="RRJ24013.1"/>
    </source>
</evidence>
<accession>A0A3P3QUJ3</accession>
<name>A0A3P3QUJ3_9GAMM</name>
<dbReference type="RefSeq" id="WP_046518851.1">
    <property type="nucleotide sequence ID" value="NZ_LAVS01000005.1"/>
</dbReference>
<dbReference type="OrthoDB" id="5765456at2"/>
<reference evidence="3 4" key="1">
    <citation type="submission" date="2018-11" db="EMBL/GenBank/DDBJ databases">
        <title>Draft genome analysis of Rheinheimera mesophila isolated from an industrial waste site.</title>
        <authorList>
            <person name="Yu Q."/>
            <person name="Qi Y."/>
            <person name="Zhang H."/>
            <person name="Lu Y."/>
            <person name="Pu J."/>
        </authorList>
    </citation>
    <scope>NUCLEOTIDE SEQUENCE [LARGE SCALE GENOMIC DNA]</scope>
    <source>
        <strain evidence="3 4">IITR13</strain>
    </source>
</reference>
<dbReference type="EMBL" id="RRCF01000001">
    <property type="protein sequence ID" value="RRJ24013.1"/>
    <property type="molecule type" value="Genomic_DNA"/>
</dbReference>
<comment type="caution">
    <text evidence="3">The sequence shown here is derived from an EMBL/GenBank/DDBJ whole genome shotgun (WGS) entry which is preliminary data.</text>
</comment>
<protein>
    <submittedName>
        <fullName evidence="3">Uncharacterized protein</fullName>
    </submittedName>
</protein>
<feature type="transmembrane region" description="Helical" evidence="2">
    <location>
        <begin position="88"/>
        <end position="111"/>
    </location>
</feature>
<organism evidence="3 4">
    <name type="scientific">Rheinheimera mesophila</name>
    <dbReference type="NCBI Taxonomy" id="1547515"/>
    <lineage>
        <taxon>Bacteria</taxon>
        <taxon>Pseudomonadati</taxon>
        <taxon>Pseudomonadota</taxon>
        <taxon>Gammaproteobacteria</taxon>
        <taxon>Chromatiales</taxon>
        <taxon>Chromatiaceae</taxon>
        <taxon>Rheinheimera</taxon>
    </lineage>
</organism>
<sequence>MNELKQTAQRTDLAADVAIPIYGPKMDQQSDAELRTVSRFFLKHPSLVLTFGYLIASVMGLIFTLALLDEFEFYVLPYLELTDFLLAAIAHPKTILNLIIGTVSVIVVLWIDRQCRKKYLKYALWIDKSYRSTPLLPNWVVGVFTFVFYLYFASTHQVPKIAQAIKTHQTEQYQLSLIYPIQPGGKEIRQLNQVQIITRTVAYLWIYHQDQVKLIPHANVAALIPVLHKELDKKPEAKAEPATATKTPVRQPTAAPVKS</sequence>
<dbReference type="AlphaFoldDB" id="A0A3P3QUJ3"/>
<feature type="transmembrane region" description="Helical" evidence="2">
    <location>
        <begin position="132"/>
        <end position="152"/>
    </location>
</feature>
<keyword evidence="2" id="KW-1133">Transmembrane helix</keyword>
<feature type="transmembrane region" description="Helical" evidence="2">
    <location>
        <begin position="47"/>
        <end position="68"/>
    </location>
</feature>
<gene>
    <name evidence="3" type="ORF">EIK76_08175</name>
</gene>
<evidence type="ECO:0000256" key="2">
    <source>
        <dbReference type="SAM" id="Phobius"/>
    </source>
</evidence>
<evidence type="ECO:0000256" key="1">
    <source>
        <dbReference type="SAM" id="MobiDB-lite"/>
    </source>
</evidence>
<keyword evidence="2" id="KW-0472">Membrane</keyword>
<proteinExistence type="predicted"/>
<keyword evidence="4" id="KW-1185">Reference proteome</keyword>
<dbReference type="Proteomes" id="UP000276260">
    <property type="component" value="Unassembled WGS sequence"/>
</dbReference>
<feature type="region of interest" description="Disordered" evidence="1">
    <location>
        <begin position="235"/>
        <end position="259"/>
    </location>
</feature>
<evidence type="ECO:0000313" key="4">
    <source>
        <dbReference type="Proteomes" id="UP000276260"/>
    </source>
</evidence>
<keyword evidence="2" id="KW-0812">Transmembrane</keyword>